<proteinExistence type="predicted"/>
<dbReference type="EMBL" id="BJNF01000119">
    <property type="protein sequence ID" value="GEC17576.1"/>
    <property type="molecule type" value="Genomic_DNA"/>
</dbReference>
<sequence length="62" mass="7029">MDEIDVCVNDIVAQYGHLTLGGETPAQDFKKTVQDFIEYGPGMPEQRRQALFKHMKGWDSSV</sequence>
<gene>
    <name evidence="1" type="ORF">NWI01_34680</name>
</gene>
<evidence type="ECO:0000313" key="2">
    <source>
        <dbReference type="Proteomes" id="UP000318825"/>
    </source>
</evidence>
<dbReference type="RefSeq" id="WP_141385299.1">
    <property type="nucleotide sequence ID" value="NZ_BJNF01000119.1"/>
</dbReference>
<evidence type="ECO:0000313" key="1">
    <source>
        <dbReference type="EMBL" id="GEC17576.1"/>
    </source>
</evidence>
<name>A0A4Y3WJQ3_NITWI</name>
<protein>
    <submittedName>
        <fullName evidence="1">Uncharacterized protein</fullName>
    </submittedName>
</protein>
<comment type="caution">
    <text evidence="1">The sequence shown here is derived from an EMBL/GenBank/DDBJ whole genome shotgun (WGS) entry which is preliminary data.</text>
</comment>
<organism evidence="1 2">
    <name type="scientific">Nitrobacter winogradskyi</name>
    <name type="common">Nitrobacter agilis</name>
    <dbReference type="NCBI Taxonomy" id="913"/>
    <lineage>
        <taxon>Bacteria</taxon>
        <taxon>Pseudomonadati</taxon>
        <taxon>Pseudomonadota</taxon>
        <taxon>Alphaproteobacteria</taxon>
        <taxon>Hyphomicrobiales</taxon>
        <taxon>Nitrobacteraceae</taxon>
        <taxon>Nitrobacter</taxon>
    </lineage>
</organism>
<reference evidence="1 2" key="1">
    <citation type="submission" date="2019-06" db="EMBL/GenBank/DDBJ databases">
        <title>Whole genome shotgun sequence of Nitrobacter winogradskyi NBRC 14297.</title>
        <authorList>
            <person name="Hosoyama A."/>
            <person name="Uohara A."/>
            <person name="Ohji S."/>
            <person name="Ichikawa N."/>
        </authorList>
    </citation>
    <scope>NUCLEOTIDE SEQUENCE [LARGE SCALE GENOMIC DNA]</scope>
    <source>
        <strain evidence="1 2">NBRC 14297</strain>
    </source>
</reference>
<dbReference type="Proteomes" id="UP000318825">
    <property type="component" value="Unassembled WGS sequence"/>
</dbReference>
<dbReference type="AlphaFoldDB" id="A0A4Y3WJQ3"/>
<accession>A0A4Y3WJQ3</accession>